<evidence type="ECO:0000313" key="2">
    <source>
        <dbReference type="EMBL" id="CAG8685927.1"/>
    </source>
</evidence>
<feature type="domain" description="DUF6570" evidence="1">
    <location>
        <begin position="117"/>
        <end position="151"/>
    </location>
</feature>
<dbReference type="Proteomes" id="UP000789901">
    <property type="component" value="Unassembled WGS sequence"/>
</dbReference>
<reference evidence="2 3" key="1">
    <citation type="submission" date="2021-06" db="EMBL/GenBank/DDBJ databases">
        <authorList>
            <person name="Kallberg Y."/>
            <person name="Tangrot J."/>
            <person name="Rosling A."/>
        </authorList>
    </citation>
    <scope>NUCLEOTIDE SEQUENCE [LARGE SCALE GENOMIC DNA]</scope>
    <source>
        <strain evidence="2 3">120-4 pot B 10/14</strain>
    </source>
</reference>
<accession>A0ABN7UVR4</accession>
<dbReference type="Pfam" id="PF20209">
    <property type="entry name" value="DUF6570"/>
    <property type="match status" value="1"/>
</dbReference>
<gene>
    <name evidence="2" type="ORF">GMARGA_LOCUS11256</name>
</gene>
<evidence type="ECO:0000259" key="1">
    <source>
        <dbReference type="Pfam" id="PF20209"/>
    </source>
</evidence>
<name>A0ABN7UVR4_GIGMA</name>
<comment type="caution">
    <text evidence="2">The sequence shown here is derived from an EMBL/GenBank/DDBJ whole genome shotgun (WGS) entry which is preliminary data.</text>
</comment>
<evidence type="ECO:0000313" key="3">
    <source>
        <dbReference type="Proteomes" id="UP000789901"/>
    </source>
</evidence>
<keyword evidence="3" id="KW-1185">Reference proteome</keyword>
<protein>
    <submittedName>
        <fullName evidence="2">7380_t:CDS:1</fullName>
    </submittedName>
</protein>
<organism evidence="2 3">
    <name type="scientific">Gigaspora margarita</name>
    <dbReference type="NCBI Taxonomy" id="4874"/>
    <lineage>
        <taxon>Eukaryota</taxon>
        <taxon>Fungi</taxon>
        <taxon>Fungi incertae sedis</taxon>
        <taxon>Mucoromycota</taxon>
        <taxon>Glomeromycotina</taxon>
        <taxon>Glomeromycetes</taxon>
        <taxon>Diversisporales</taxon>
        <taxon>Gigasporaceae</taxon>
        <taxon>Gigaspora</taxon>
    </lineage>
</organism>
<proteinExistence type="predicted"/>
<dbReference type="EMBL" id="CAJVQB010006535">
    <property type="protein sequence ID" value="CAG8685927.1"/>
    <property type="molecule type" value="Genomic_DNA"/>
</dbReference>
<sequence>MNSQQTQKHKNKENKALNEYNISHKCMQLKKKERQRLETKEEYRQHLAKEYDIIIEPELPFEEILDVQQINESDKELLQKFRSEMNKLGYFFCPTYKECFLSMKLVKEECQHCYAEKGKVKKFSANNNMDPNVVLEELKCLTEIEEMLIAQT</sequence>
<dbReference type="InterPro" id="IPR046700">
    <property type="entry name" value="DUF6570"/>
</dbReference>